<protein>
    <submittedName>
        <fullName evidence="1">Uncharacterized protein</fullName>
    </submittedName>
</protein>
<evidence type="ECO:0000313" key="1">
    <source>
        <dbReference type="EMBL" id="RDB21789.1"/>
    </source>
</evidence>
<gene>
    <name evidence="1" type="ORF">Hypma_010859</name>
</gene>
<sequence length="123" mass="13357">MFSRTYYPSSAGSVIMPASTYGGSGYAGSGYVGSAYGGSYYGGGHYAAPMAPMPMTPMTPMMTPSYHAPSPIIMPSSSYHHHRYSYPAPMPYYGGASPTVIVSGRSSRHRRHSSRHRVRFLDF</sequence>
<dbReference type="AlphaFoldDB" id="A0A369JHX4"/>
<keyword evidence="2" id="KW-1185">Reference proteome</keyword>
<evidence type="ECO:0000313" key="2">
    <source>
        <dbReference type="Proteomes" id="UP000076154"/>
    </source>
</evidence>
<dbReference type="Proteomes" id="UP000076154">
    <property type="component" value="Unassembled WGS sequence"/>
</dbReference>
<proteinExistence type="predicted"/>
<accession>A0A369JHX4</accession>
<comment type="caution">
    <text evidence="1">The sequence shown here is derived from an EMBL/GenBank/DDBJ whole genome shotgun (WGS) entry which is preliminary data.</text>
</comment>
<reference evidence="1" key="1">
    <citation type="submission" date="2018-04" db="EMBL/GenBank/DDBJ databases">
        <title>Whole genome sequencing of Hypsizygus marmoreus.</title>
        <authorList>
            <person name="Choi I.-G."/>
            <person name="Min B."/>
            <person name="Kim J.-G."/>
            <person name="Kim S."/>
            <person name="Oh Y.-L."/>
            <person name="Kong W.-S."/>
            <person name="Park H."/>
            <person name="Jeong J."/>
            <person name="Song E.-S."/>
        </authorList>
    </citation>
    <scope>NUCLEOTIDE SEQUENCE [LARGE SCALE GENOMIC DNA]</scope>
    <source>
        <strain evidence="1">51987-8</strain>
    </source>
</reference>
<name>A0A369JHX4_HYPMA</name>
<dbReference type="EMBL" id="LUEZ02000053">
    <property type="protein sequence ID" value="RDB21789.1"/>
    <property type="molecule type" value="Genomic_DNA"/>
</dbReference>
<organism evidence="1 2">
    <name type="scientific">Hypsizygus marmoreus</name>
    <name type="common">White beech mushroom</name>
    <name type="synonym">Agaricus marmoreus</name>
    <dbReference type="NCBI Taxonomy" id="39966"/>
    <lineage>
        <taxon>Eukaryota</taxon>
        <taxon>Fungi</taxon>
        <taxon>Dikarya</taxon>
        <taxon>Basidiomycota</taxon>
        <taxon>Agaricomycotina</taxon>
        <taxon>Agaricomycetes</taxon>
        <taxon>Agaricomycetidae</taxon>
        <taxon>Agaricales</taxon>
        <taxon>Tricholomatineae</taxon>
        <taxon>Lyophyllaceae</taxon>
        <taxon>Hypsizygus</taxon>
    </lineage>
</organism>
<dbReference type="InParanoid" id="A0A369JHX4"/>